<evidence type="ECO:0000313" key="8">
    <source>
        <dbReference type="Proteomes" id="UP000000591"/>
    </source>
</evidence>
<dbReference type="HOGENOM" id="CLU_145563_4_0_1"/>
<dbReference type="STRING" id="284811.Q75A18"/>
<dbReference type="eggNOG" id="ENOG502SCJG">
    <property type="taxonomic scope" value="Eukaryota"/>
</dbReference>
<name>Q75A18_EREGS</name>
<reference evidence="7 8" key="1">
    <citation type="journal article" date="2004" name="Science">
        <title>The Ashbya gossypii genome as a tool for mapping the ancient Saccharomyces cerevisiae genome.</title>
        <authorList>
            <person name="Dietrich F.S."/>
            <person name="Voegeli S."/>
            <person name="Brachat S."/>
            <person name="Lerch A."/>
            <person name="Gates K."/>
            <person name="Steiner S."/>
            <person name="Mohr C."/>
            <person name="Pohlmann R."/>
            <person name="Luedi P."/>
            <person name="Choi S."/>
            <person name="Wing R.A."/>
            <person name="Flavier A."/>
            <person name="Gaffney T.D."/>
            <person name="Philippsen P."/>
        </authorList>
    </citation>
    <scope>NUCLEOTIDE SEQUENCE [LARGE SCALE GENOMIC DNA]</scope>
    <source>
        <strain evidence="8">ATCC 10895 / CBS 109.51 / FGSC 9923 / NRRL Y-1056</strain>
    </source>
</reference>
<sequence length="84" mass="9783">MLSAARTELRKTSLRLGTMARFYSPEGSTGAPRGQSADDAFSKREKANEDFYIKKHEREQLAQLREQLQKQQQKIDNLEEQLRK</sequence>
<dbReference type="Pfam" id="PF04568">
    <property type="entry name" value="IATP"/>
    <property type="match status" value="1"/>
</dbReference>
<dbReference type="InterPro" id="IPR007648">
    <property type="entry name" value="ATPase_inhibitor_mt"/>
</dbReference>
<comment type="subcellular location">
    <subcellularLocation>
        <location evidence="1">Mitochondrion</location>
    </subcellularLocation>
</comment>
<evidence type="ECO:0000256" key="5">
    <source>
        <dbReference type="SAM" id="Coils"/>
    </source>
</evidence>
<proteinExistence type="inferred from homology"/>
<dbReference type="OMA" id="RCISRNT"/>
<dbReference type="GO" id="GO:0005739">
    <property type="term" value="C:mitochondrion"/>
    <property type="evidence" value="ECO:0007669"/>
    <property type="project" value="UniProtKB-SubCell"/>
</dbReference>
<dbReference type="InParanoid" id="Q75A18"/>
<gene>
    <name evidence="7" type="ORF">AGOS_ADR109W</name>
</gene>
<evidence type="ECO:0000256" key="3">
    <source>
        <dbReference type="ARBA" id="ARBA00023128"/>
    </source>
</evidence>
<dbReference type="FunCoup" id="Q75A18">
    <property type="interactions" value="92"/>
</dbReference>
<dbReference type="SUPFAM" id="SSF64602">
    <property type="entry name" value="F1 ATPase inhibitor, IF1, C-terminal domain"/>
    <property type="match status" value="1"/>
</dbReference>
<evidence type="ECO:0000256" key="1">
    <source>
        <dbReference type="ARBA" id="ARBA00004173"/>
    </source>
</evidence>
<comment type="similarity">
    <text evidence="2 4">Belongs to the ATPase inhibitor family.</text>
</comment>
<feature type="coiled-coil region" evidence="5">
    <location>
        <begin position="54"/>
        <end position="81"/>
    </location>
</feature>
<feature type="region of interest" description="Disordered" evidence="6">
    <location>
        <begin position="21"/>
        <end position="44"/>
    </location>
</feature>
<evidence type="ECO:0000313" key="7">
    <source>
        <dbReference type="EMBL" id="AAS52029.1"/>
    </source>
</evidence>
<dbReference type="RefSeq" id="NP_984205.1">
    <property type="nucleotide sequence ID" value="NM_209558.1"/>
</dbReference>
<evidence type="ECO:0000256" key="2">
    <source>
        <dbReference type="ARBA" id="ARBA00010901"/>
    </source>
</evidence>
<dbReference type="GeneID" id="4620354"/>
<keyword evidence="3" id="KW-0496">Mitochondrion</keyword>
<evidence type="ECO:0000256" key="4">
    <source>
        <dbReference type="RuleBase" id="RU368087"/>
    </source>
</evidence>
<protein>
    <recommendedName>
        <fullName evidence="4">ATPase inhibitor, mitochondrial</fullName>
    </recommendedName>
</protein>
<accession>Q75A18</accession>
<dbReference type="OrthoDB" id="5532350at2759"/>
<dbReference type="GO" id="GO:0042030">
    <property type="term" value="F:ATPase inhibitor activity"/>
    <property type="evidence" value="ECO:0007669"/>
    <property type="project" value="InterPro"/>
</dbReference>
<dbReference type="KEGG" id="ago:AGOS_ADR109W"/>
<reference evidence="8" key="2">
    <citation type="journal article" date="2013" name="G3 (Bethesda)">
        <title>Genomes of Ashbya fungi isolated from insects reveal four mating-type loci, numerous translocations, lack of transposons, and distinct gene duplications.</title>
        <authorList>
            <person name="Dietrich F.S."/>
            <person name="Voegeli S."/>
            <person name="Kuo S."/>
            <person name="Philippsen P."/>
        </authorList>
    </citation>
    <scope>GENOME REANNOTATION</scope>
    <source>
        <strain evidence="8">ATCC 10895 / CBS 109.51 / FGSC 9923 / NRRL Y-1056</strain>
    </source>
</reference>
<dbReference type="Gene3D" id="1.20.5.500">
    <property type="entry name" value="Single helix bin"/>
    <property type="match status" value="1"/>
</dbReference>
<evidence type="ECO:0000256" key="6">
    <source>
        <dbReference type="SAM" id="MobiDB-lite"/>
    </source>
</evidence>
<keyword evidence="5" id="KW-0175">Coiled coil</keyword>
<dbReference type="AlphaFoldDB" id="Q75A18"/>
<comment type="function">
    <text evidence="4">Inhibits the enzyme activity of ATPase.</text>
</comment>
<keyword evidence="8" id="KW-1185">Reference proteome</keyword>
<organism evidence="7 8">
    <name type="scientific">Eremothecium gossypii (strain ATCC 10895 / CBS 109.51 / FGSC 9923 / NRRL Y-1056)</name>
    <name type="common">Yeast</name>
    <name type="synonym">Ashbya gossypii</name>
    <dbReference type="NCBI Taxonomy" id="284811"/>
    <lineage>
        <taxon>Eukaryota</taxon>
        <taxon>Fungi</taxon>
        <taxon>Dikarya</taxon>
        <taxon>Ascomycota</taxon>
        <taxon>Saccharomycotina</taxon>
        <taxon>Saccharomycetes</taxon>
        <taxon>Saccharomycetales</taxon>
        <taxon>Saccharomycetaceae</taxon>
        <taxon>Eremothecium</taxon>
    </lineage>
</organism>
<dbReference type="EMBL" id="AE016817">
    <property type="protein sequence ID" value="AAS52029.1"/>
    <property type="molecule type" value="Genomic_DNA"/>
</dbReference>
<dbReference type="Proteomes" id="UP000000591">
    <property type="component" value="Chromosome IV"/>
</dbReference>